<organism evidence="1 2">
    <name type="scientific">Aliivibrio fischeri (strain MJ11)</name>
    <name type="common">Vibrio fischeri</name>
    <dbReference type="NCBI Taxonomy" id="388396"/>
    <lineage>
        <taxon>Bacteria</taxon>
        <taxon>Pseudomonadati</taxon>
        <taxon>Pseudomonadota</taxon>
        <taxon>Gammaproteobacteria</taxon>
        <taxon>Vibrionales</taxon>
        <taxon>Vibrionaceae</taxon>
        <taxon>Aliivibrio</taxon>
    </lineage>
</organism>
<evidence type="ECO:0000313" key="1">
    <source>
        <dbReference type="EMBL" id="ACH65970.1"/>
    </source>
</evidence>
<reference evidence="1 2" key="2">
    <citation type="journal article" date="2009" name="Nature">
        <title>A single regulatory gene is sufficient to alter bacterial host range.</title>
        <authorList>
            <person name="Mandel M.J."/>
            <person name="Wollenberg M.S."/>
            <person name="Stabb E.V."/>
            <person name="Visick K.L."/>
            <person name="Ruby E.G."/>
        </authorList>
    </citation>
    <scope>NUCLEOTIDE SEQUENCE [LARGE SCALE GENOMIC DNA]</scope>
    <source>
        <strain evidence="1 2">MJ11</strain>
    </source>
</reference>
<dbReference type="Proteomes" id="UP000001857">
    <property type="component" value="Chromosome I"/>
</dbReference>
<sequence>MNYHFKHFEKALSLVMYENIQKYVKNLCNQQNNQQHNF</sequence>
<dbReference type="AlphaFoldDB" id="B5FEH6"/>
<reference evidence="2" key="1">
    <citation type="submission" date="2008-08" db="EMBL/GenBank/DDBJ databases">
        <title>Complete sequence of Vibrio fischeri strain MJ11.</title>
        <authorList>
            <person name="Mandel M.J."/>
            <person name="Stabb E.V."/>
            <person name="Ruby E.G."/>
            <person name="Ferriera S."/>
            <person name="Johnson J."/>
            <person name="Kravitz S."/>
            <person name="Beeson K."/>
            <person name="Sutton G."/>
            <person name="Rogers Y.-H."/>
            <person name="Friedman R."/>
            <person name="Frazier M."/>
            <person name="Venter J.C."/>
        </authorList>
    </citation>
    <scope>NUCLEOTIDE SEQUENCE [LARGE SCALE GENOMIC DNA]</scope>
    <source>
        <strain evidence="2">MJ11</strain>
    </source>
</reference>
<name>B5FEH6_ALIFM</name>
<dbReference type="HOGENOM" id="CLU_3334524_0_0_6"/>
<dbReference type="KEGG" id="vfm:VFMJ11_1522"/>
<proteinExistence type="predicted"/>
<accession>B5FEH6</accession>
<evidence type="ECO:0000313" key="2">
    <source>
        <dbReference type="Proteomes" id="UP000001857"/>
    </source>
</evidence>
<dbReference type="EMBL" id="CP001139">
    <property type="protein sequence ID" value="ACH65970.1"/>
    <property type="molecule type" value="Genomic_DNA"/>
</dbReference>
<protein>
    <submittedName>
        <fullName evidence="1">Uncharacterized protein</fullName>
    </submittedName>
</protein>
<gene>
    <name evidence="1" type="ordered locus">VFMJ11_1522</name>
</gene>